<dbReference type="EMBL" id="VSSQ01052117">
    <property type="protein sequence ID" value="MPN06219.1"/>
    <property type="molecule type" value="Genomic_DNA"/>
</dbReference>
<sequence>MPDQTPYPVGITQRRAQNAPAHVTHHRRRGIENAVTLVARNDIFRNPAQHFRSNRHFRHLGQRFTLKEWKAAEIRRRRRHVRTGSGGTPQAPEKLIAEGPPARLGF</sequence>
<name>A0A645EYG7_9ZZZZ</name>
<comment type="caution">
    <text evidence="2">The sequence shown here is derived from an EMBL/GenBank/DDBJ whole genome shotgun (WGS) entry which is preliminary data.</text>
</comment>
<feature type="region of interest" description="Disordered" evidence="1">
    <location>
        <begin position="1"/>
        <end position="26"/>
    </location>
</feature>
<dbReference type="AlphaFoldDB" id="A0A645EYG7"/>
<protein>
    <submittedName>
        <fullName evidence="2">Uncharacterized protein</fullName>
    </submittedName>
</protein>
<gene>
    <name evidence="2" type="ORF">SDC9_153475</name>
</gene>
<proteinExistence type="predicted"/>
<accession>A0A645EYG7</accession>
<reference evidence="2" key="1">
    <citation type="submission" date="2019-08" db="EMBL/GenBank/DDBJ databases">
        <authorList>
            <person name="Kucharzyk K."/>
            <person name="Murdoch R.W."/>
            <person name="Higgins S."/>
            <person name="Loffler F."/>
        </authorList>
    </citation>
    <scope>NUCLEOTIDE SEQUENCE</scope>
</reference>
<feature type="region of interest" description="Disordered" evidence="1">
    <location>
        <begin position="77"/>
        <end position="106"/>
    </location>
</feature>
<evidence type="ECO:0000256" key="1">
    <source>
        <dbReference type="SAM" id="MobiDB-lite"/>
    </source>
</evidence>
<organism evidence="2">
    <name type="scientific">bioreactor metagenome</name>
    <dbReference type="NCBI Taxonomy" id="1076179"/>
    <lineage>
        <taxon>unclassified sequences</taxon>
        <taxon>metagenomes</taxon>
        <taxon>ecological metagenomes</taxon>
    </lineage>
</organism>
<evidence type="ECO:0000313" key="2">
    <source>
        <dbReference type="EMBL" id="MPN06219.1"/>
    </source>
</evidence>